<name>A0A2I0KR39_PUNGR</name>
<proteinExistence type="predicted"/>
<accession>A0A2I0KR39</accession>
<dbReference type="InterPro" id="IPR057670">
    <property type="entry name" value="SH3_retrovirus"/>
</dbReference>
<sequence length="207" mass="22712">MESSIKLRVSTCLNKTGESNDKFGPHSRKCIFVGYPFGKKGWRVYDLENHEVFVSGDVHFYEIDFPFNREQPIDPTNTSIHVLDTLSPAIEGELFSPFGSNPAQDMPSSSAEPSPDVPIPEIGLRPAQLPLVEPTQPFLSASPTPSTIPSDLIAIGPTLAQPSTELISSSSSDPTDYIPDLTLARPSTDRLFLLSHQRKASLVLRLH</sequence>
<protein>
    <recommendedName>
        <fullName evidence="2">Retroviral polymerase SH3-like domain-containing protein</fullName>
    </recommendedName>
</protein>
<dbReference type="EMBL" id="PGOL01000414">
    <property type="protein sequence ID" value="PKI70931.1"/>
    <property type="molecule type" value="Genomic_DNA"/>
</dbReference>
<organism evidence="3 4">
    <name type="scientific">Punica granatum</name>
    <name type="common">Pomegranate</name>
    <dbReference type="NCBI Taxonomy" id="22663"/>
    <lineage>
        <taxon>Eukaryota</taxon>
        <taxon>Viridiplantae</taxon>
        <taxon>Streptophyta</taxon>
        <taxon>Embryophyta</taxon>
        <taxon>Tracheophyta</taxon>
        <taxon>Spermatophyta</taxon>
        <taxon>Magnoliopsida</taxon>
        <taxon>eudicotyledons</taxon>
        <taxon>Gunneridae</taxon>
        <taxon>Pentapetalae</taxon>
        <taxon>rosids</taxon>
        <taxon>malvids</taxon>
        <taxon>Myrtales</taxon>
        <taxon>Lythraceae</taxon>
        <taxon>Punica</taxon>
    </lineage>
</organism>
<keyword evidence="4" id="KW-1185">Reference proteome</keyword>
<evidence type="ECO:0000313" key="4">
    <source>
        <dbReference type="Proteomes" id="UP000233551"/>
    </source>
</evidence>
<evidence type="ECO:0000256" key="1">
    <source>
        <dbReference type="SAM" id="MobiDB-lite"/>
    </source>
</evidence>
<gene>
    <name evidence="3" type="ORF">CRG98_008664</name>
</gene>
<feature type="region of interest" description="Disordered" evidence="1">
    <location>
        <begin position="94"/>
        <end position="115"/>
    </location>
</feature>
<dbReference type="STRING" id="22663.A0A2I0KR39"/>
<dbReference type="Proteomes" id="UP000233551">
    <property type="component" value="Unassembled WGS sequence"/>
</dbReference>
<feature type="compositionally biased region" description="Polar residues" evidence="1">
    <location>
        <begin position="98"/>
        <end position="112"/>
    </location>
</feature>
<comment type="caution">
    <text evidence="3">The sequence shown here is derived from an EMBL/GenBank/DDBJ whole genome shotgun (WGS) entry which is preliminary data.</text>
</comment>
<dbReference type="Pfam" id="PF25597">
    <property type="entry name" value="SH3_retrovirus"/>
    <property type="match status" value="1"/>
</dbReference>
<reference evidence="3 4" key="1">
    <citation type="submission" date="2017-11" db="EMBL/GenBank/DDBJ databases">
        <title>De-novo sequencing of pomegranate (Punica granatum L.) genome.</title>
        <authorList>
            <person name="Akparov Z."/>
            <person name="Amiraslanov A."/>
            <person name="Hajiyeva S."/>
            <person name="Abbasov M."/>
            <person name="Kaur K."/>
            <person name="Hamwieh A."/>
            <person name="Solovyev V."/>
            <person name="Salamov A."/>
            <person name="Braich B."/>
            <person name="Kosarev P."/>
            <person name="Mahmoud A."/>
            <person name="Hajiyev E."/>
            <person name="Babayeva S."/>
            <person name="Izzatullayeva V."/>
            <person name="Mammadov A."/>
            <person name="Mammadov A."/>
            <person name="Sharifova S."/>
            <person name="Ojaghi J."/>
            <person name="Eynullazada K."/>
            <person name="Bayramov B."/>
            <person name="Abdulazimova A."/>
            <person name="Shahmuradov I."/>
        </authorList>
    </citation>
    <scope>NUCLEOTIDE SEQUENCE [LARGE SCALE GENOMIC DNA]</scope>
    <source>
        <strain evidence="4">cv. AG2017</strain>
        <tissue evidence="3">Leaf</tissue>
    </source>
</reference>
<evidence type="ECO:0000313" key="3">
    <source>
        <dbReference type="EMBL" id="PKI70931.1"/>
    </source>
</evidence>
<feature type="domain" description="Retroviral polymerase SH3-like" evidence="2">
    <location>
        <begin position="18"/>
        <end position="70"/>
    </location>
</feature>
<dbReference type="AlphaFoldDB" id="A0A2I0KR39"/>
<evidence type="ECO:0000259" key="2">
    <source>
        <dbReference type="Pfam" id="PF25597"/>
    </source>
</evidence>